<feature type="compositionally biased region" description="Acidic residues" evidence="9">
    <location>
        <begin position="1539"/>
        <end position="1551"/>
    </location>
</feature>
<dbReference type="PROSITE" id="PS51192">
    <property type="entry name" value="HELICASE_ATP_BIND_1"/>
    <property type="match status" value="1"/>
</dbReference>
<dbReference type="Gene3D" id="3.40.50.300">
    <property type="entry name" value="P-loop containing nucleotide triphosphate hydrolases"/>
    <property type="match status" value="2"/>
</dbReference>
<feature type="domain" description="Helicase ATP-binding" evidence="10">
    <location>
        <begin position="105"/>
        <end position="273"/>
    </location>
</feature>
<feature type="compositionally biased region" description="Polar residues" evidence="9">
    <location>
        <begin position="1275"/>
        <end position="1289"/>
    </location>
</feature>
<protein>
    <recommendedName>
        <fullName evidence="8">ATP-dependent DNA helicase</fullName>
        <ecNumber evidence="8">3.6.4.12</ecNumber>
    </recommendedName>
</protein>
<dbReference type="InterPro" id="IPR044749">
    <property type="entry name" value="FANCM_DEXDc"/>
</dbReference>
<feature type="region of interest" description="Disordered" evidence="9">
    <location>
        <begin position="1229"/>
        <end position="1310"/>
    </location>
</feature>
<sequence>MNEDDIYIDPDLDQLTLDSPTPNDQDTDDFGDDMDLAELVETTEAVEQQHASKSGISFTPIDDTDATPPPALPDSTPSFHPLDVQNLRTWIYPTNYPVRGYQLNIVQKAMFHNTLVALPTGLGKTFIAAVVMYNYWRWFPNSKIIFMAPTRPLVTQQIEACFTICGLPQQDTTDMSGSITPEKRAVLWTQKRVFFATPHVVYNDLLKNTCPGDQVVCIVVDEAHKATGNYAFVQVIRKIAKKNKHFRVLALTATPGSNLDTVQAVISNLQIANIQIRTEDSMDIQEYSYGKNIQSIIVPLNYTEGSTGILPGIVREFKAQVFEPILLELSKLPTGVSPDADRASPFGLQSSRSRFQLTSTNLNAGLKFIVIQKFLVAEQMSRAYDLLCQHGIAPFLESTEANRRDLEAKKMNKAESQFYHNSYLTRLIPKLKQDMLNPEFIGHPKIDKLVSILLKHFSDLPPGAASKAMIFSSYRSSVNEICKVLDRHQPIIRCSFFVGQADGRNGSKGLKQSEQQDVIQKFKKDEFNVLVSTSIGEEGLDIGEIDMIICYDSQSSPLRMLQRMGRTGRKRQGKCVLLLTESEGKKFAQAKVTYANVQRLISQGVHLEYFRSNPTVIPANYKPALCRKALTVGQFQPKAKKTKRGTGSNLTSTSVTSEGTLKPDIEESFIRSFCNQNESYTNLSQVFQKYWPTQPMKKYLAKHIPLQTKPTATYRVGHSQRTHNFIELVQKMEHRILNPNENISFNLPKKQTQLILPSKAGTSNKLIINKKKKKQYDEYGDPSENNCLANFLDPDAIIPTHGFEDEVFDDMQQDFAPSTSKRVMHDIFEPRKRVKAPSVLKDHESFVNQVVDKKGKGKCVDKSESKEASFYLDDISCEIPDIGTSKGKTKQTQDSDDFDEIRSWSSLLPDSIFDPVSPLKDAHELSPRKPPLSPLLPASLHTLPSNSPIPSELVDEITEINIADLYNQDSDDEFGDDDDFALDDLFIRESEAWLELRSRGFDDKLDPVFAFEKHQTPTDTFTFIWSDTSPRFSAKALALLEKRQLAFKKRTGRFISMSVFEKYNNLSVGTKTVESPKVDTKPVESSMLHVKPVEPPALHVKPVESPKLYVKPVESPSLDDEFGTDDSLFEQVAALENQLQQKRDINNRSPVIINLDPSQEPVEEGFEDDVFVENGFGEDILGEDDIEEVEGGGFSDIDFDGNELATFFQDQYNEEDVEYSPFSLTEPEYAPTQKYTSRMKEKASLYDKRSPSPTDLPHDIFSSPPHATKDDTKPQDNVYSNTLNQNTTDIDFGTFSPFSPTRSSEKPSTPILRDTEVYSIASQSDIECSPRLLSQLARGFQRSSVNASPLTRSPYAPTHALESEEDSPIIKRKRRIVNVSPIGEQVDRPKKRLRQRDASTPLKELREYLFDEDDDNDDNDGDDLLMYGVPSSKDLLCRLERSKRDHDPPRSNRLTDLTKNPFFDVEAEKSSDEGHTTDEELNSGSSAMQSFIDYEEQSRVEDTDDNAIYRRDTDDMPSNAKHWLNRFNAEKWLNPVDDSIIEEDEEEEESSTDIVESQVLVNNDDDDDDFI</sequence>
<feature type="region of interest" description="Disordered" evidence="9">
    <location>
        <begin position="637"/>
        <end position="657"/>
    </location>
</feature>
<keyword evidence="6" id="KW-0067">ATP-binding</keyword>
<dbReference type="CDD" id="cd18801">
    <property type="entry name" value="SF2_C_FANCM_Hef"/>
    <property type="match status" value="1"/>
</dbReference>
<dbReference type="PANTHER" id="PTHR14025">
    <property type="entry name" value="FANCONI ANEMIA GROUP M FANCM FAMILY MEMBER"/>
    <property type="match status" value="1"/>
</dbReference>
<dbReference type="Pfam" id="PF04851">
    <property type="entry name" value="ResIII"/>
    <property type="match status" value="1"/>
</dbReference>
<feature type="region of interest" description="Disordered" evidence="9">
    <location>
        <begin position="1440"/>
        <end position="1462"/>
    </location>
</feature>
<dbReference type="EC" id="3.6.4.12" evidence="8"/>
<organism evidence="12 13">
    <name type="scientific">Mucor flavus</name>
    <dbReference type="NCBI Taxonomy" id="439312"/>
    <lineage>
        <taxon>Eukaryota</taxon>
        <taxon>Fungi</taxon>
        <taxon>Fungi incertae sedis</taxon>
        <taxon>Mucoromycota</taxon>
        <taxon>Mucoromycotina</taxon>
        <taxon>Mucoromycetes</taxon>
        <taxon>Mucorales</taxon>
        <taxon>Mucorineae</taxon>
        <taxon>Mucoraceae</taxon>
        <taxon>Mucor</taxon>
    </lineage>
</organism>
<evidence type="ECO:0000256" key="4">
    <source>
        <dbReference type="ARBA" id="ARBA00022801"/>
    </source>
</evidence>
<keyword evidence="13" id="KW-1185">Reference proteome</keyword>
<comment type="caution">
    <text evidence="12">The sequence shown here is derived from an EMBL/GenBank/DDBJ whole genome shotgun (WGS) entry which is preliminary data.</text>
</comment>
<dbReference type="InterPro" id="IPR001650">
    <property type="entry name" value="Helicase_C-like"/>
</dbReference>
<dbReference type="PANTHER" id="PTHR14025:SF20">
    <property type="entry name" value="FANCONI ANEMIA GROUP M PROTEIN"/>
    <property type="match status" value="1"/>
</dbReference>
<dbReference type="InterPro" id="IPR027417">
    <property type="entry name" value="P-loop_NTPase"/>
</dbReference>
<comment type="similarity">
    <text evidence="2 8">Belongs to the DEAD box helicase family. DEAH subfamily. FANCM sub-subfamily.</text>
</comment>
<evidence type="ECO:0000256" key="5">
    <source>
        <dbReference type="ARBA" id="ARBA00022806"/>
    </source>
</evidence>
<evidence type="ECO:0000259" key="11">
    <source>
        <dbReference type="PROSITE" id="PS51194"/>
    </source>
</evidence>
<feature type="compositionally biased region" description="Polar residues" evidence="9">
    <location>
        <begin position="645"/>
        <end position="657"/>
    </location>
</feature>
<dbReference type="CDD" id="cd18033">
    <property type="entry name" value="DEXDc_FANCM"/>
    <property type="match status" value="1"/>
</dbReference>
<gene>
    <name evidence="12" type="ORF">MFLAVUS_005902</name>
</gene>
<evidence type="ECO:0000256" key="8">
    <source>
        <dbReference type="RuleBase" id="RU367027"/>
    </source>
</evidence>
<feature type="compositionally biased region" description="Basic and acidic residues" evidence="9">
    <location>
        <begin position="1238"/>
        <end position="1250"/>
    </location>
</feature>
<evidence type="ECO:0000313" key="13">
    <source>
        <dbReference type="Proteomes" id="UP001473302"/>
    </source>
</evidence>
<comment type="subunit">
    <text evidence="8">Interacts with the MHF histone-fold complex to form the FANCM-MHF complex.</text>
</comment>
<comment type="function">
    <text evidence="8">ATP-dependent DNA helicase involved in DNA damage repair by homologous recombination and in genome maintenance. Capable of unwinding D-loops. Plays a role in limiting crossover recombinants during mitotic DNA double-strand break (DSB) repair. Component of a FANCM-MHF complex which promotes gene conversion at blocked replication forks, probably by reversal of the stalled fork.</text>
</comment>
<feature type="compositionally biased region" description="Acidic residues" evidence="9">
    <location>
        <begin position="1410"/>
        <end position="1423"/>
    </location>
</feature>
<keyword evidence="5" id="KW-0347">Helicase</keyword>
<evidence type="ECO:0000313" key="12">
    <source>
        <dbReference type="EMBL" id="GAA5812446.1"/>
    </source>
</evidence>
<evidence type="ECO:0000256" key="2">
    <source>
        <dbReference type="ARBA" id="ARBA00009889"/>
    </source>
</evidence>
<dbReference type="SMART" id="SM00490">
    <property type="entry name" value="HELICc"/>
    <property type="match status" value="1"/>
</dbReference>
<reference evidence="12 13" key="1">
    <citation type="submission" date="2024-04" db="EMBL/GenBank/DDBJ databases">
        <title>genome sequences of Mucor flavus KT1a and Helicostylum pulchrum KT1b strains isolated from the surface of a dry-aged beef.</title>
        <authorList>
            <person name="Toyotome T."/>
            <person name="Hosono M."/>
            <person name="Torimaru M."/>
            <person name="Fukuda K."/>
            <person name="Mikami N."/>
        </authorList>
    </citation>
    <scope>NUCLEOTIDE SEQUENCE [LARGE SCALE GENOMIC DNA]</scope>
    <source>
        <strain evidence="12 13">KT1a</strain>
    </source>
</reference>
<feature type="region of interest" description="Disordered" evidence="9">
    <location>
        <begin position="45"/>
        <end position="80"/>
    </location>
</feature>
<feature type="region of interest" description="Disordered" evidence="9">
    <location>
        <begin position="1346"/>
        <end position="1367"/>
    </location>
</feature>
<dbReference type="CDD" id="cd12091">
    <property type="entry name" value="FANCM_ID"/>
    <property type="match status" value="1"/>
</dbReference>
<comment type="catalytic activity">
    <reaction evidence="8">
        <text>ATP + H2O = ADP + phosphate + H(+)</text>
        <dbReference type="Rhea" id="RHEA:13065"/>
        <dbReference type="ChEBI" id="CHEBI:15377"/>
        <dbReference type="ChEBI" id="CHEBI:15378"/>
        <dbReference type="ChEBI" id="CHEBI:30616"/>
        <dbReference type="ChEBI" id="CHEBI:43474"/>
        <dbReference type="ChEBI" id="CHEBI:456216"/>
        <dbReference type="EC" id="3.6.4.12"/>
    </reaction>
</comment>
<dbReference type="PROSITE" id="PS51194">
    <property type="entry name" value="HELICASE_CTER"/>
    <property type="match status" value="1"/>
</dbReference>
<feature type="region of interest" description="Disordered" evidence="9">
    <location>
        <begin position="1537"/>
        <end position="1571"/>
    </location>
</feature>
<dbReference type="SUPFAM" id="SSF52540">
    <property type="entry name" value="P-loop containing nucleoside triphosphate hydrolases"/>
    <property type="match status" value="1"/>
</dbReference>
<feature type="compositionally biased region" description="Basic and acidic residues" evidence="9">
    <location>
        <begin position="1467"/>
        <end position="1478"/>
    </location>
</feature>
<evidence type="ECO:0000256" key="3">
    <source>
        <dbReference type="ARBA" id="ARBA00022741"/>
    </source>
</evidence>
<feature type="region of interest" description="Disordered" evidence="9">
    <location>
        <begin position="1492"/>
        <end position="1515"/>
    </location>
</feature>
<feature type="compositionally biased region" description="Acidic residues" evidence="9">
    <location>
        <begin position="1"/>
        <end position="12"/>
    </location>
</feature>
<dbReference type="InterPro" id="IPR039686">
    <property type="entry name" value="FANCM/Mph1-like_ID"/>
</dbReference>
<dbReference type="Pfam" id="PF00271">
    <property type="entry name" value="Helicase_C"/>
    <property type="match status" value="1"/>
</dbReference>
<feature type="compositionally biased region" description="Polar residues" evidence="9">
    <location>
        <begin position="45"/>
        <end position="57"/>
    </location>
</feature>
<evidence type="ECO:0000259" key="10">
    <source>
        <dbReference type="PROSITE" id="PS51192"/>
    </source>
</evidence>
<dbReference type="Proteomes" id="UP001473302">
    <property type="component" value="Unassembled WGS sequence"/>
</dbReference>
<evidence type="ECO:0000256" key="1">
    <source>
        <dbReference type="ARBA" id="ARBA00004123"/>
    </source>
</evidence>
<comment type="subcellular location">
    <subcellularLocation>
        <location evidence="1 8">Nucleus</location>
    </subcellularLocation>
</comment>
<name>A0ABP9Z016_9FUNG</name>
<dbReference type="InterPro" id="IPR006935">
    <property type="entry name" value="Helicase/UvrB_N"/>
</dbReference>
<feature type="compositionally biased region" description="Basic and acidic residues" evidence="9">
    <location>
        <begin position="1496"/>
        <end position="1514"/>
    </location>
</feature>
<feature type="domain" description="Helicase C-terminal" evidence="11">
    <location>
        <begin position="445"/>
        <end position="613"/>
    </location>
</feature>
<evidence type="ECO:0000256" key="7">
    <source>
        <dbReference type="ARBA" id="ARBA00023242"/>
    </source>
</evidence>
<accession>A0ABP9Z016</accession>
<feature type="region of interest" description="Disordered" evidence="9">
    <location>
        <begin position="1404"/>
        <end position="1427"/>
    </location>
</feature>
<proteinExistence type="inferred from homology"/>
<evidence type="ECO:0000256" key="6">
    <source>
        <dbReference type="ARBA" id="ARBA00022840"/>
    </source>
</evidence>
<feature type="compositionally biased region" description="Basic and acidic residues" evidence="9">
    <location>
        <begin position="1440"/>
        <end position="1450"/>
    </location>
</feature>
<dbReference type="SMART" id="SM00487">
    <property type="entry name" value="DEXDc"/>
    <property type="match status" value="1"/>
</dbReference>
<feature type="region of interest" description="Disordered" evidence="9">
    <location>
        <begin position="1"/>
        <end position="32"/>
    </location>
</feature>
<evidence type="ECO:0000256" key="9">
    <source>
        <dbReference type="SAM" id="MobiDB-lite"/>
    </source>
</evidence>
<dbReference type="InterPro" id="IPR014001">
    <property type="entry name" value="Helicase_ATP-bd"/>
</dbReference>
<dbReference type="EMBL" id="BAABUK010000013">
    <property type="protein sequence ID" value="GAA5812446.1"/>
    <property type="molecule type" value="Genomic_DNA"/>
</dbReference>
<feature type="region of interest" description="Disordered" evidence="9">
    <location>
        <begin position="1467"/>
        <end position="1486"/>
    </location>
</feature>
<keyword evidence="7" id="KW-0539">Nucleus</keyword>
<keyword evidence="4" id="KW-0378">Hydrolase</keyword>
<keyword evidence="3" id="KW-0547">Nucleotide-binding</keyword>